<dbReference type="InterPro" id="IPR003593">
    <property type="entry name" value="AAA+_ATPase"/>
</dbReference>
<evidence type="ECO:0000256" key="2">
    <source>
        <dbReference type="ARBA" id="ARBA00006474"/>
    </source>
</evidence>
<dbReference type="InterPro" id="IPR018541">
    <property type="entry name" value="Ftsk_gamma"/>
</dbReference>
<protein>
    <submittedName>
        <fullName evidence="17">Cell divisionFtsK/SpoIIIE</fullName>
    </submittedName>
</protein>
<feature type="domain" description="FtsK" evidence="16">
    <location>
        <begin position="378"/>
        <end position="572"/>
    </location>
</feature>
<keyword evidence="5 15" id="KW-0812">Transmembrane</keyword>
<dbReference type="GO" id="GO:0003677">
    <property type="term" value="F:DNA binding"/>
    <property type="evidence" value="ECO:0007669"/>
    <property type="project" value="UniProtKB-KW"/>
</dbReference>
<dbReference type="GO" id="GO:0005886">
    <property type="term" value="C:plasma membrane"/>
    <property type="evidence" value="ECO:0007669"/>
    <property type="project" value="UniProtKB-SubCell"/>
</dbReference>
<dbReference type="CDD" id="cd01127">
    <property type="entry name" value="TrwB_TraG_TraD_VirD4"/>
    <property type="match status" value="1"/>
</dbReference>
<dbReference type="AlphaFoldDB" id="A8ZWQ8"/>
<keyword evidence="10" id="KW-0238">DNA-binding</keyword>
<dbReference type="SUPFAM" id="SSF52540">
    <property type="entry name" value="P-loop containing nucleoside triphosphate hydrolases"/>
    <property type="match status" value="1"/>
</dbReference>
<evidence type="ECO:0000256" key="10">
    <source>
        <dbReference type="ARBA" id="ARBA00023125"/>
    </source>
</evidence>
<evidence type="ECO:0000313" key="18">
    <source>
        <dbReference type="Proteomes" id="UP000008561"/>
    </source>
</evidence>
<dbReference type="GO" id="GO:0051301">
    <property type="term" value="P:cell division"/>
    <property type="evidence" value="ECO:0007669"/>
    <property type="project" value="UniProtKB-KW"/>
</dbReference>
<dbReference type="InterPro" id="IPR041027">
    <property type="entry name" value="FtsK_alpha"/>
</dbReference>
<dbReference type="SMART" id="SM00843">
    <property type="entry name" value="Ftsk_gamma"/>
    <property type="match status" value="1"/>
</dbReference>
<evidence type="ECO:0000256" key="11">
    <source>
        <dbReference type="ARBA" id="ARBA00023136"/>
    </source>
</evidence>
<dbReference type="KEGG" id="dol:Dole_2586"/>
<dbReference type="Gene3D" id="1.10.10.10">
    <property type="entry name" value="Winged helix-like DNA-binding domain superfamily/Winged helix DNA-binding domain"/>
    <property type="match status" value="1"/>
</dbReference>
<keyword evidence="12" id="KW-0131">Cell cycle</keyword>
<reference evidence="17 18" key="1">
    <citation type="submission" date="2007-10" db="EMBL/GenBank/DDBJ databases">
        <title>Complete sequence of Desulfococcus oleovorans Hxd3.</title>
        <authorList>
            <consortium name="US DOE Joint Genome Institute"/>
            <person name="Copeland A."/>
            <person name="Lucas S."/>
            <person name="Lapidus A."/>
            <person name="Barry K."/>
            <person name="Glavina del Rio T."/>
            <person name="Dalin E."/>
            <person name="Tice H."/>
            <person name="Pitluck S."/>
            <person name="Kiss H."/>
            <person name="Brettin T."/>
            <person name="Bruce D."/>
            <person name="Detter J.C."/>
            <person name="Han C."/>
            <person name="Schmutz J."/>
            <person name="Larimer F."/>
            <person name="Land M."/>
            <person name="Hauser L."/>
            <person name="Kyrpides N."/>
            <person name="Kim E."/>
            <person name="Wawrik B."/>
            <person name="Richardson P."/>
        </authorList>
    </citation>
    <scope>NUCLEOTIDE SEQUENCE [LARGE SCALE GENOMIC DNA]</scope>
    <source>
        <strain evidence="18">DSM 6200 / JCM 39069 / Hxd3</strain>
    </source>
</reference>
<keyword evidence="11 15" id="KW-0472">Membrane</keyword>
<dbReference type="PROSITE" id="PS50901">
    <property type="entry name" value="FTSK"/>
    <property type="match status" value="1"/>
</dbReference>
<dbReference type="OrthoDB" id="9807790at2"/>
<evidence type="ECO:0000256" key="7">
    <source>
        <dbReference type="ARBA" id="ARBA00022829"/>
    </source>
</evidence>
<dbReference type="Gene3D" id="3.40.50.300">
    <property type="entry name" value="P-loop containing nucleotide triphosphate hydrolases"/>
    <property type="match status" value="1"/>
</dbReference>
<dbReference type="InterPro" id="IPR036388">
    <property type="entry name" value="WH-like_DNA-bd_sf"/>
</dbReference>
<evidence type="ECO:0000256" key="9">
    <source>
        <dbReference type="ARBA" id="ARBA00022989"/>
    </source>
</evidence>
<keyword evidence="9 15" id="KW-1133">Transmembrane helix</keyword>
<organism evidence="17 18">
    <name type="scientific">Desulfosudis oleivorans (strain DSM 6200 / JCM 39069 / Hxd3)</name>
    <name type="common">Desulfococcus oleovorans</name>
    <dbReference type="NCBI Taxonomy" id="96561"/>
    <lineage>
        <taxon>Bacteria</taxon>
        <taxon>Pseudomonadati</taxon>
        <taxon>Thermodesulfobacteriota</taxon>
        <taxon>Desulfobacteria</taxon>
        <taxon>Desulfobacterales</taxon>
        <taxon>Desulfosudaceae</taxon>
        <taxon>Desulfosudis</taxon>
    </lineage>
</organism>
<keyword evidence="6 14" id="KW-0547">Nucleotide-binding</keyword>
<comment type="subunit">
    <text evidence="13">Homohexamer. Forms a ring that surrounds DNA.</text>
</comment>
<keyword evidence="18" id="KW-1185">Reference proteome</keyword>
<evidence type="ECO:0000256" key="12">
    <source>
        <dbReference type="ARBA" id="ARBA00023306"/>
    </source>
</evidence>
<accession>A8ZWQ8</accession>
<dbReference type="HOGENOM" id="CLU_001981_9_7_7"/>
<dbReference type="Proteomes" id="UP000008561">
    <property type="component" value="Chromosome"/>
</dbReference>
<dbReference type="RefSeq" id="WP_012176001.1">
    <property type="nucleotide sequence ID" value="NC_009943.1"/>
</dbReference>
<dbReference type="STRING" id="96561.Dole_2586"/>
<dbReference type="SUPFAM" id="SSF46785">
    <property type="entry name" value="Winged helix' DNA-binding domain"/>
    <property type="match status" value="1"/>
</dbReference>
<evidence type="ECO:0000259" key="16">
    <source>
        <dbReference type="PROSITE" id="PS50901"/>
    </source>
</evidence>
<gene>
    <name evidence="17" type="ordered locus">Dole_2586</name>
</gene>
<evidence type="ECO:0000313" key="17">
    <source>
        <dbReference type="EMBL" id="ABW68389.1"/>
    </source>
</evidence>
<dbReference type="PANTHER" id="PTHR22683:SF41">
    <property type="entry name" value="DNA TRANSLOCASE FTSK"/>
    <property type="match status" value="1"/>
</dbReference>
<dbReference type="InterPro" id="IPR025199">
    <property type="entry name" value="FtsK_4TM"/>
</dbReference>
<dbReference type="EMBL" id="CP000859">
    <property type="protein sequence ID" value="ABW68389.1"/>
    <property type="molecule type" value="Genomic_DNA"/>
</dbReference>
<comment type="similarity">
    <text evidence="2">Belongs to the FtsK/SpoIIIE/SftA family.</text>
</comment>
<feature type="transmembrane region" description="Helical" evidence="15">
    <location>
        <begin position="142"/>
        <end position="164"/>
    </location>
</feature>
<proteinExistence type="inferred from homology"/>
<evidence type="ECO:0000256" key="14">
    <source>
        <dbReference type="PROSITE-ProRule" id="PRU00289"/>
    </source>
</evidence>
<dbReference type="InterPro" id="IPR002543">
    <property type="entry name" value="FtsK_dom"/>
</dbReference>
<evidence type="ECO:0000256" key="8">
    <source>
        <dbReference type="ARBA" id="ARBA00022840"/>
    </source>
</evidence>
<evidence type="ECO:0000256" key="4">
    <source>
        <dbReference type="ARBA" id="ARBA00022618"/>
    </source>
</evidence>
<evidence type="ECO:0000256" key="5">
    <source>
        <dbReference type="ARBA" id="ARBA00022692"/>
    </source>
</evidence>
<dbReference type="SMART" id="SM00382">
    <property type="entry name" value="AAA"/>
    <property type="match status" value="1"/>
</dbReference>
<feature type="transmembrane region" description="Helical" evidence="15">
    <location>
        <begin position="43"/>
        <end position="73"/>
    </location>
</feature>
<dbReference type="Pfam" id="PF01580">
    <property type="entry name" value="FtsK_SpoIIIE"/>
    <property type="match status" value="1"/>
</dbReference>
<evidence type="ECO:0000256" key="6">
    <source>
        <dbReference type="ARBA" id="ARBA00022741"/>
    </source>
</evidence>
<dbReference type="Pfam" id="PF09397">
    <property type="entry name" value="FtsK_gamma"/>
    <property type="match status" value="1"/>
</dbReference>
<dbReference type="PANTHER" id="PTHR22683">
    <property type="entry name" value="SPORULATION PROTEIN RELATED"/>
    <property type="match status" value="1"/>
</dbReference>
<dbReference type="Pfam" id="PF13491">
    <property type="entry name" value="FtsK_4TM"/>
    <property type="match status" value="1"/>
</dbReference>
<keyword evidence="4 17" id="KW-0132">Cell division</keyword>
<dbReference type="Pfam" id="PF17854">
    <property type="entry name" value="FtsK_alpha"/>
    <property type="match status" value="1"/>
</dbReference>
<dbReference type="eggNOG" id="COG1674">
    <property type="taxonomic scope" value="Bacteria"/>
</dbReference>
<feature type="binding site" evidence="14">
    <location>
        <begin position="395"/>
        <end position="402"/>
    </location>
    <ligand>
        <name>ATP</name>
        <dbReference type="ChEBI" id="CHEBI:30616"/>
    </ligand>
</feature>
<evidence type="ECO:0000256" key="15">
    <source>
        <dbReference type="SAM" id="Phobius"/>
    </source>
</evidence>
<evidence type="ECO:0000256" key="1">
    <source>
        <dbReference type="ARBA" id="ARBA00004651"/>
    </source>
</evidence>
<evidence type="ECO:0000256" key="3">
    <source>
        <dbReference type="ARBA" id="ARBA00022475"/>
    </source>
</evidence>
<dbReference type="InterPro" id="IPR050206">
    <property type="entry name" value="FtsK/SpoIIIE/SftA"/>
</dbReference>
<dbReference type="Gene3D" id="3.30.980.40">
    <property type="match status" value="1"/>
</dbReference>
<dbReference type="InterPro" id="IPR027417">
    <property type="entry name" value="P-loop_NTPase"/>
</dbReference>
<dbReference type="GO" id="GO:0007059">
    <property type="term" value="P:chromosome segregation"/>
    <property type="evidence" value="ECO:0007669"/>
    <property type="project" value="UniProtKB-KW"/>
</dbReference>
<dbReference type="GO" id="GO:0005524">
    <property type="term" value="F:ATP binding"/>
    <property type="evidence" value="ECO:0007669"/>
    <property type="project" value="UniProtKB-UniRule"/>
</dbReference>
<name>A8ZWQ8_DESOH</name>
<dbReference type="InterPro" id="IPR036390">
    <property type="entry name" value="WH_DNA-bd_sf"/>
</dbReference>
<keyword evidence="7" id="KW-0159">Chromosome partition</keyword>
<keyword evidence="8 14" id="KW-0067">ATP-binding</keyword>
<evidence type="ECO:0000256" key="13">
    <source>
        <dbReference type="ARBA" id="ARBA00025923"/>
    </source>
</evidence>
<keyword evidence="3" id="KW-1003">Cell membrane</keyword>
<comment type="subcellular location">
    <subcellularLocation>
        <location evidence="1">Cell membrane</location>
        <topology evidence="1">Multi-pass membrane protein</topology>
    </subcellularLocation>
</comment>
<sequence length="716" mass="78459">MRKELGGILILFLVVLTTVSLLTFSPADPSINHARGPGDIHNFFGVLGAYTAGLLLSGFGLGAFWIPFLLFLAGMRVLGGRPAKTILPIALGGLLLIIATGCLFALRQDIYSLMGSRFPAGGITGIPLKDLLVSYAGPAGGAFIAFLLFLTGLIIATGFSPVRFGRRCYALGRRLYDALRTRYIIRRERKLKAEKRAEVQKKQAQKPEREIVIKAPAPVTAVPPVPAPKQKEFDFMSPSGPFDLPSVKFLTDPDKRPASMDDDSLHMQAKLLEKKLEDFGISGEVTEISPGPVVTTFEYRPAPGVKINRIVNLSDDLALALRAISIRIVAPIPGKSVIGIEIPNAEREVVRIKEIIVSQSFEKSKSRLTLCLGKDIVGEPVAVEMDKMPHLLVAGSTGSGKSVALNTMICSLLYKARPDEVKLLMIDPKRIELSLYDGIPHLIAPVVTNMKKATNALNWAVREMEERYEKLASKQVRNIAQYNKKIEKESDHPDDEKLPYIVIIIDEFADLMAVASRDVETALARLAQMARAAGVHLILATQRPSVNVITGVIKANFPTRISFQVSSKIDSRTILDTNGAESLLGSGDMLYLPPGTGKLQRIHGAFISEDEVNRIIEFLKKQKEPEFDESVTLAPPAAEEADGDLEFDDRYDEAVALVSRTRQASISMIQRHLRIGYNRAARIIEVMEQQGVVGPSDGVKQREVLISNLEDMDGGK</sequence>
<feature type="transmembrane region" description="Helical" evidence="15">
    <location>
        <begin position="85"/>
        <end position="106"/>
    </location>
</feature>